<proteinExistence type="predicted"/>
<evidence type="ECO:0000313" key="2">
    <source>
        <dbReference type="Proteomes" id="UP000814140"/>
    </source>
</evidence>
<keyword evidence="2" id="KW-1185">Reference proteome</keyword>
<organism evidence="1 2">
    <name type="scientific">Artomyces pyxidatus</name>
    <dbReference type="NCBI Taxonomy" id="48021"/>
    <lineage>
        <taxon>Eukaryota</taxon>
        <taxon>Fungi</taxon>
        <taxon>Dikarya</taxon>
        <taxon>Basidiomycota</taxon>
        <taxon>Agaricomycotina</taxon>
        <taxon>Agaricomycetes</taxon>
        <taxon>Russulales</taxon>
        <taxon>Auriscalpiaceae</taxon>
        <taxon>Artomyces</taxon>
    </lineage>
</organism>
<protein>
    <submittedName>
        <fullName evidence="1">Uncharacterized protein</fullName>
    </submittedName>
</protein>
<dbReference type="EMBL" id="MU277238">
    <property type="protein sequence ID" value="KAI0058166.1"/>
    <property type="molecule type" value="Genomic_DNA"/>
</dbReference>
<gene>
    <name evidence="1" type="ORF">BV25DRAFT_1297301</name>
</gene>
<comment type="caution">
    <text evidence="1">The sequence shown here is derived from an EMBL/GenBank/DDBJ whole genome shotgun (WGS) entry which is preliminary data.</text>
</comment>
<sequence length="195" mass="21732">MHCPRLSRSKTLSWVFPSSHQFLLLFPPSPSPPSPFLHFPGCTASAVVQEGGCVHLSFFRRRGLCSPRAACPSSHNFTSQRVYRPTRSITHSETRRTICDSFADMVKNLEDGLSGAMESFKAVRPVEQPGQHRRLYGLGWDDQPRHNSPALSQKSRSASHELELDNAPFVPSLALERHQLGYLYEALTLANCSVG</sequence>
<reference evidence="1" key="1">
    <citation type="submission" date="2021-03" db="EMBL/GenBank/DDBJ databases">
        <authorList>
            <consortium name="DOE Joint Genome Institute"/>
            <person name="Ahrendt S."/>
            <person name="Looney B.P."/>
            <person name="Miyauchi S."/>
            <person name="Morin E."/>
            <person name="Drula E."/>
            <person name="Courty P.E."/>
            <person name="Chicoki N."/>
            <person name="Fauchery L."/>
            <person name="Kohler A."/>
            <person name="Kuo A."/>
            <person name="Labutti K."/>
            <person name="Pangilinan J."/>
            <person name="Lipzen A."/>
            <person name="Riley R."/>
            <person name="Andreopoulos W."/>
            <person name="He G."/>
            <person name="Johnson J."/>
            <person name="Barry K.W."/>
            <person name="Grigoriev I.V."/>
            <person name="Nagy L."/>
            <person name="Hibbett D."/>
            <person name="Henrissat B."/>
            <person name="Matheny P.B."/>
            <person name="Labbe J."/>
            <person name="Martin F."/>
        </authorList>
    </citation>
    <scope>NUCLEOTIDE SEQUENCE</scope>
    <source>
        <strain evidence="1">HHB10654</strain>
    </source>
</reference>
<evidence type="ECO:0000313" key="1">
    <source>
        <dbReference type="EMBL" id="KAI0058166.1"/>
    </source>
</evidence>
<reference evidence="1" key="2">
    <citation type="journal article" date="2022" name="New Phytol.">
        <title>Evolutionary transition to the ectomycorrhizal habit in the genomes of a hyperdiverse lineage of mushroom-forming fungi.</title>
        <authorList>
            <person name="Looney B."/>
            <person name="Miyauchi S."/>
            <person name="Morin E."/>
            <person name="Drula E."/>
            <person name="Courty P.E."/>
            <person name="Kohler A."/>
            <person name="Kuo A."/>
            <person name="LaButti K."/>
            <person name="Pangilinan J."/>
            <person name="Lipzen A."/>
            <person name="Riley R."/>
            <person name="Andreopoulos W."/>
            <person name="He G."/>
            <person name="Johnson J."/>
            <person name="Nolan M."/>
            <person name="Tritt A."/>
            <person name="Barry K.W."/>
            <person name="Grigoriev I.V."/>
            <person name="Nagy L.G."/>
            <person name="Hibbett D."/>
            <person name="Henrissat B."/>
            <person name="Matheny P.B."/>
            <person name="Labbe J."/>
            <person name="Martin F.M."/>
        </authorList>
    </citation>
    <scope>NUCLEOTIDE SEQUENCE</scope>
    <source>
        <strain evidence="1">HHB10654</strain>
    </source>
</reference>
<dbReference type="Proteomes" id="UP000814140">
    <property type="component" value="Unassembled WGS sequence"/>
</dbReference>
<accession>A0ACB8SQH2</accession>
<name>A0ACB8SQH2_9AGAM</name>